<accession>A0A941DSM5</accession>
<reference evidence="4" key="1">
    <citation type="submission" date="2021-04" db="EMBL/GenBank/DDBJ databases">
        <title>Isolation and polyphasic classification of algal microorganism.</title>
        <authorList>
            <person name="Wang S."/>
        </authorList>
    </citation>
    <scope>NUCLEOTIDE SEQUENCE</scope>
    <source>
        <strain evidence="4">720a</strain>
    </source>
</reference>
<dbReference type="InterPro" id="IPR051121">
    <property type="entry name" value="FAH"/>
</dbReference>
<dbReference type="SUPFAM" id="SSF56529">
    <property type="entry name" value="FAH"/>
    <property type="match status" value="1"/>
</dbReference>
<gene>
    <name evidence="4" type="ORF">KCX74_07820</name>
</gene>
<dbReference type="Gene3D" id="3.90.850.10">
    <property type="entry name" value="Fumarylacetoacetase-like, C-terminal domain"/>
    <property type="match status" value="1"/>
</dbReference>
<dbReference type="Proteomes" id="UP000675284">
    <property type="component" value="Unassembled WGS sequence"/>
</dbReference>
<keyword evidence="2" id="KW-0479">Metal-binding</keyword>
<dbReference type="GO" id="GO:0016787">
    <property type="term" value="F:hydrolase activity"/>
    <property type="evidence" value="ECO:0007669"/>
    <property type="project" value="UniProtKB-KW"/>
</dbReference>
<dbReference type="PANTHER" id="PTHR42796">
    <property type="entry name" value="FUMARYLACETOACETATE HYDROLASE DOMAIN-CONTAINING PROTEIN 2A-RELATED"/>
    <property type="match status" value="1"/>
</dbReference>
<dbReference type="GO" id="GO:0016853">
    <property type="term" value="F:isomerase activity"/>
    <property type="evidence" value="ECO:0007669"/>
    <property type="project" value="UniProtKB-ARBA"/>
</dbReference>
<comment type="caution">
    <text evidence="4">The sequence shown here is derived from an EMBL/GenBank/DDBJ whole genome shotgun (WGS) entry which is preliminary data.</text>
</comment>
<dbReference type="PANTHER" id="PTHR42796:SF4">
    <property type="entry name" value="FUMARYLACETOACETATE HYDROLASE DOMAIN-CONTAINING PROTEIN 2A"/>
    <property type="match status" value="1"/>
</dbReference>
<dbReference type="FunFam" id="3.90.850.10:FF:000002">
    <property type="entry name" value="2-hydroxyhepta-2,4-diene-1,7-dioate isomerase"/>
    <property type="match status" value="1"/>
</dbReference>
<evidence type="ECO:0000313" key="4">
    <source>
        <dbReference type="EMBL" id="MBR7795950.1"/>
    </source>
</evidence>
<feature type="domain" description="Fumarylacetoacetase-like C-terminal" evidence="3">
    <location>
        <begin position="102"/>
        <end position="306"/>
    </location>
</feature>
<dbReference type="InterPro" id="IPR036663">
    <property type="entry name" value="Fumarylacetoacetase_C_sf"/>
</dbReference>
<name>A0A941DSM5_9BACI</name>
<dbReference type="RefSeq" id="WP_121605650.1">
    <property type="nucleotide sequence ID" value="NZ_JAGSOT010000018.1"/>
</dbReference>
<evidence type="ECO:0000313" key="5">
    <source>
        <dbReference type="Proteomes" id="UP000675284"/>
    </source>
</evidence>
<protein>
    <submittedName>
        <fullName evidence="4">Fumarylacetoacetate hydrolase family protein</fullName>
    </submittedName>
</protein>
<organism evidence="4 5">
    <name type="scientific">Virgibacillus salarius</name>
    <dbReference type="NCBI Taxonomy" id="447199"/>
    <lineage>
        <taxon>Bacteria</taxon>
        <taxon>Bacillati</taxon>
        <taxon>Bacillota</taxon>
        <taxon>Bacilli</taxon>
        <taxon>Bacillales</taxon>
        <taxon>Bacillaceae</taxon>
        <taxon>Virgibacillus</taxon>
    </lineage>
</organism>
<dbReference type="AlphaFoldDB" id="A0A941DSM5"/>
<dbReference type="InterPro" id="IPR011234">
    <property type="entry name" value="Fumarylacetoacetase-like_C"/>
</dbReference>
<dbReference type="Pfam" id="PF01557">
    <property type="entry name" value="FAA_hydrolase"/>
    <property type="match status" value="1"/>
</dbReference>
<keyword evidence="4" id="KW-0378">Hydrolase</keyword>
<keyword evidence="5" id="KW-1185">Reference proteome</keyword>
<evidence type="ECO:0000256" key="1">
    <source>
        <dbReference type="ARBA" id="ARBA00010211"/>
    </source>
</evidence>
<evidence type="ECO:0000259" key="3">
    <source>
        <dbReference type="Pfam" id="PF01557"/>
    </source>
</evidence>
<sequence>MKLVNYCIKGKEESRIGCVLDNYVLDVQNAYRQLLSSHEKKGIIANLEKYLPSDASHFFAIGSSAIERAYEAVQYNLEKEEGENRIPLDDVRLKTPIEKPSKIICVGKNYANHVEEMKGEMPEYPVIFAKYNNALIGPEDVIEKPAFTSELDYEVELAVVIGKKASKVLKDDALNYVAGYAIANDTTARDLQKRTPQWLQGKTLDRSTPIGPWIVTTEELKDPSNLSIRSFVNGEERQSANTNQLIFDVPFLIQFISRLITLYPGDIIMTGTPDGVGFAREPAQFLHDGDVVKVEIEAIGQMENKIRE</sequence>
<dbReference type="EMBL" id="JAGSOT010000018">
    <property type="protein sequence ID" value="MBR7795950.1"/>
    <property type="molecule type" value="Genomic_DNA"/>
</dbReference>
<comment type="similarity">
    <text evidence="1">Belongs to the FAH family.</text>
</comment>
<evidence type="ECO:0000256" key="2">
    <source>
        <dbReference type="ARBA" id="ARBA00022723"/>
    </source>
</evidence>
<proteinExistence type="inferred from homology"/>
<dbReference type="GO" id="GO:0019752">
    <property type="term" value="P:carboxylic acid metabolic process"/>
    <property type="evidence" value="ECO:0007669"/>
    <property type="project" value="UniProtKB-ARBA"/>
</dbReference>
<dbReference type="GO" id="GO:0046872">
    <property type="term" value="F:metal ion binding"/>
    <property type="evidence" value="ECO:0007669"/>
    <property type="project" value="UniProtKB-KW"/>
</dbReference>